<name>A0A4Y6UGY2_9PROT</name>
<reference evidence="2 3" key="1">
    <citation type="submission" date="2019-03" db="EMBL/GenBank/DDBJ databases">
        <title>The complete genome sequence of Swingsia samuiensis NBRC107927(T).</title>
        <authorList>
            <person name="Chua K.-O."/>
            <person name="Chan K.-G."/>
            <person name="See-Too W.-S."/>
        </authorList>
    </citation>
    <scope>NUCLEOTIDE SEQUENCE [LARGE SCALE GENOMIC DNA]</scope>
    <source>
        <strain evidence="2 3">AH83</strain>
    </source>
</reference>
<dbReference type="InterPro" id="IPR030930">
    <property type="entry name" value="AIDA"/>
</dbReference>
<proteinExistence type="predicted"/>
<dbReference type="AlphaFoldDB" id="A0A4Y6UGY2"/>
<dbReference type="EMBL" id="CP038141">
    <property type="protein sequence ID" value="QDH16832.1"/>
    <property type="molecule type" value="Genomic_DNA"/>
</dbReference>
<feature type="domain" description="Hedgehog/Intein (Hint)" evidence="1">
    <location>
        <begin position="371"/>
        <end position="505"/>
    </location>
</feature>
<dbReference type="Pfam" id="PF13403">
    <property type="entry name" value="Hint_2"/>
    <property type="match status" value="1"/>
</dbReference>
<dbReference type="OrthoDB" id="6305173at2"/>
<accession>A0A4Y6UGY2</accession>
<protein>
    <recommendedName>
        <fullName evidence="1">Hedgehog/Intein (Hint) domain-containing protein</fullName>
    </recommendedName>
</protein>
<dbReference type="InterPro" id="IPR028992">
    <property type="entry name" value="Hedgehog/Intein_dom"/>
</dbReference>
<evidence type="ECO:0000259" key="1">
    <source>
        <dbReference type="Pfam" id="PF13403"/>
    </source>
</evidence>
<dbReference type="NCBIfam" id="TIGR04415">
    <property type="entry name" value="O_hepto_targRPT"/>
    <property type="match status" value="1"/>
</dbReference>
<gene>
    <name evidence="2" type="ORF">E3D00_04065</name>
</gene>
<dbReference type="InterPro" id="IPR036844">
    <property type="entry name" value="Hint_dom_sf"/>
</dbReference>
<dbReference type="Proteomes" id="UP000316313">
    <property type="component" value="Chromosome"/>
</dbReference>
<evidence type="ECO:0000313" key="3">
    <source>
        <dbReference type="Proteomes" id="UP000316313"/>
    </source>
</evidence>
<keyword evidence="3" id="KW-1185">Reference proteome</keyword>
<dbReference type="Gene3D" id="2.170.16.10">
    <property type="entry name" value="Hedgehog/Intein (Hint) domain"/>
    <property type="match status" value="1"/>
</dbReference>
<dbReference type="RefSeq" id="WP_141460178.1">
    <property type="nucleotide sequence ID" value="NZ_CP038141.1"/>
</dbReference>
<sequence>MDTTSSGGYIIDSSTGNITIPKGSIISGQIVSGVTQYVNGSAIGTLVNFVSAERFLPQDNAYPPSIQIVQSGGVVSNTTIISSDTPSLTNGDQPYTLLASQSIENGGTAINTTLQGDFANFGVGTGEKYYDGSGYVAPQIVSSGGQASGTNINSLGKSTILSGGYATNTTLQGSSYYAALGDNSALIPTLAQQTVSGTSENINILSNGYVKNFGSVNNVTVSSNGLLEITSGGIATNITVASDGTIDIDQGAIFNTPITVQSGGNIIFSDIDNSNAVISSHITPLSAGAQQGELQILSSGVILKNIPVQGDISTPMSNTAVGYSSTYYNYYHTPVYDPAASYYLRPMSSGSLETSFGKPFVFSALGGGTACFCPGTLIATEQGETPIEELTIGDLVQTASGEIRPIHWIGRRSYDPLFAHGNRDVMPILIRADALAPGLPQKDLTISPLHAMFIDGYLIPALHLVNDRSIIQLTPSTEITYIHLELESHDLLIANGAPSESFIDDRSRNMFHNAHEYQTLYPQAQPQPAHYCAPRLEDGVELAKIQAMINQRAKNLFPLHKLTA</sequence>
<dbReference type="Gene3D" id="2.160.20.20">
    <property type="match status" value="1"/>
</dbReference>
<dbReference type="InterPro" id="IPR012332">
    <property type="entry name" value="Autotransporter_pectin_lyase_C"/>
</dbReference>
<evidence type="ECO:0000313" key="2">
    <source>
        <dbReference type="EMBL" id="QDH16832.1"/>
    </source>
</evidence>
<dbReference type="SUPFAM" id="SSF51294">
    <property type="entry name" value="Hedgehog/intein (Hint) domain"/>
    <property type="match status" value="1"/>
</dbReference>
<organism evidence="2 3">
    <name type="scientific">Swingsia samuiensis</name>
    <dbReference type="NCBI Taxonomy" id="1293412"/>
    <lineage>
        <taxon>Bacteria</taxon>
        <taxon>Pseudomonadati</taxon>
        <taxon>Pseudomonadota</taxon>
        <taxon>Alphaproteobacteria</taxon>
        <taxon>Acetobacterales</taxon>
        <taxon>Acetobacteraceae</taxon>
        <taxon>Swingsia</taxon>
    </lineage>
</organism>
<dbReference type="KEGG" id="ssam:E3D00_04065"/>